<dbReference type="PANTHER" id="PTHR39465">
    <property type="entry name" value="DNA LIGASE D, 3'-PHOSPHOESTERASE DOMAIN"/>
    <property type="match status" value="1"/>
</dbReference>
<organism evidence="3 4">
    <name type="scientific">Chryseobacterium aquaticum subsp. greenlandense</name>
    <dbReference type="NCBI Taxonomy" id="345663"/>
    <lineage>
        <taxon>Bacteria</taxon>
        <taxon>Pseudomonadati</taxon>
        <taxon>Bacteroidota</taxon>
        <taxon>Flavobacteriia</taxon>
        <taxon>Flavobacteriales</taxon>
        <taxon>Weeksellaceae</taxon>
        <taxon>Chryseobacterium group</taxon>
        <taxon>Chryseobacterium</taxon>
    </lineage>
</organism>
<protein>
    <submittedName>
        <fullName evidence="3">3'-phosphoesterase</fullName>
    </submittedName>
</protein>
<feature type="region of interest" description="Disordered" evidence="1">
    <location>
        <begin position="1"/>
        <end position="26"/>
    </location>
</feature>
<accession>A0A101CJ69</accession>
<gene>
    <name evidence="3" type="ORF">AR686_06150</name>
</gene>
<dbReference type="RefSeq" id="WP_059136160.1">
    <property type="nucleotide sequence ID" value="NZ_LMAI01000003.1"/>
</dbReference>
<name>A0A101CJ69_9FLAO</name>
<dbReference type="Proteomes" id="UP000054388">
    <property type="component" value="Unassembled WGS sequence"/>
</dbReference>
<dbReference type="PANTHER" id="PTHR39465:SF1">
    <property type="entry name" value="DNA LIGASE D 3'-PHOSPHOESTERASE DOMAIN-CONTAINING PROTEIN"/>
    <property type="match status" value="1"/>
</dbReference>
<evidence type="ECO:0000259" key="2">
    <source>
        <dbReference type="Pfam" id="PF13298"/>
    </source>
</evidence>
<comment type="caution">
    <text evidence="3">The sequence shown here is derived from an EMBL/GenBank/DDBJ whole genome shotgun (WGS) entry which is preliminary data.</text>
</comment>
<dbReference type="Pfam" id="PF13298">
    <property type="entry name" value="LigD_N"/>
    <property type="match status" value="1"/>
</dbReference>
<evidence type="ECO:0000256" key="1">
    <source>
        <dbReference type="SAM" id="MobiDB-lite"/>
    </source>
</evidence>
<proteinExistence type="predicted"/>
<feature type="domain" description="DNA ligase D 3'-phosphoesterase" evidence="2">
    <location>
        <begin position="34"/>
        <end position="148"/>
    </location>
</feature>
<feature type="compositionally biased region" description="Basic and acidic residues" evidence="1">
    <location>
        <begin position="1"/>
        <end position="17"/>
    </location>
</feature>
<dbReference type="EMBL" id="LMAI01000003">
    <property type="protein sequence ID" value="KUJ57232.1"/>
    <property type="molecule type" value="Genomic_DNA"/>
</dbReference>
<reference evidence="3 4" key="1">
    <citation type="submission" date="2015-10" db="EMBL/GenBank/DDBJ databases">
        <title>Genome sequence of Chryseobacterium greenlandense.</title>
        <authorList>
            <person name="Newman J."/>
            <person name="Fischer K."/>
            <person name="Miller J."/>
        </authorList>
    </citation>
    <scope>NUCLEOTIDE SEQUENCE [LARGE SCALE GENOMIC DNA]</scope>
    <source>
        <strain evidence="3 4">UMB34</strain>
    </source>
</reference>
<sequence>MDLKDYNNKRKFDETTEPKGTTKKSEDQLIFVVQRHAASRLHYDFRLEMEGVLKSWAVPKGPSLNPDDKRLAMMVEDHPYDYKDFEGNIPEGNYGAGQVEVWDSGTYEPLDDTSKLSDEKELLKELKSGSLKFILHGKKLKGEFALVKMKNAENNSWLLIKHRDKFAEEKYDAEENVAKNSQVTKFLEEKKSLKNSKKTS</sequence>
<evidence type="ECO:0000313" key="3">
    <source>
        <dbReference type="EMBL" id="KUJ57232.1"/>
    </source>
</evidence>
<dbReference type="AlphaFoldDB" id="A0A101CJ69"/>
<dbReference type="InterPro" id="IPR014144">
    <property type="entry name" value="LigD_PE_domain"/>
</dbReference>
<dbReference type="NCBIfam" id="TIGR02777">
    <property type="entry name" value="LigD_PE_dom"/>
    <property type="match status" value="1"/>
</dbReference>
<evidence type="ECO:0000313" key="4">
    <source>
        <dbReference type="Proteomes" id="UP000054388"/>
    </source>
</evidence>